<dbReference type="GO" id="GO:0004523">
    <property type="term" value="F:RNA-DNA hybrid ribonuclease activity"/>
    <property type="evidence" value="ECO:0007669"/>
    <property type="project" value="InterPro"/>
</dbReference>
<evidence type="ECO:0000313" key="2">
    <source>
        <dbReference type="EMBL" id="RXH72877.1"/>
    </source>
</evidence>
<feature type="domain" description="RNase H type-1" evidence="1">
    <location>
        <begin position="2"/>
        <end position="80"/>
    </location>
</feature>
<organism evidence="2 3">
    <name type="scientific">Malus domestica</name>
    <name type="common">Apple</name>
    <name type="synonym">Pyrus malus</name>
    <dbReference type="NCBI Taxonomy" id="3750"/>
    <lineage>
        <taxon>Eukaryota</taxon>
        <taxon>Viridiplantae</taxon>
        <taxon>Streptophyta</taxon>
        <taxon>Embryophyta</taxon>
        <taxon>Tracheophyta</taxon>
        <taxon>Spermatophyta</taxon>
        <taxon>Magnoliopsida</taxon>
        <taxon>eudicotyledons</taxon>
        <taxon>Gunneridae</taxon>
        <taxon>Pentapetalae</taxon>
        <taxon>rosids</taxon>
        <taxon>fabids</taxon>
        <taxon>Rosales</taxon>
        <taxon>Rosaceae</taxon>
        <taxon>Amygdaloideae</taxon>
        <taxon>Maleae</taxon>
        <taxon>Malus</taxon>
    </lineage>
</organism>
<keyword evidence="3" id="KW-1185">Reference proteome</keyword>
<accession>A0A498HTR8</accession>
<dbReference type="SUPFAM" id="SSF53098">
    <property type="entry name" value="Ribonuclease H-like"/>
    <property type="match status" value="1"/>
</dbReference>
<dbReference type="Gene3D" id="3.30.420.10">
    <property type="entry name" value="Ribonuclease H-like superfamily/Ribonuclease H"/>
    <property type="match status" value="1"/>
</dbReference>
<dbReference type="InterPro" id="IPR036397">
    <property type="entry name" value="RNaseH_sf"/>
</dbReference>
<dbReference type="Pfam" id="PF13456">
    <property type="entry name" value="RVT_3"/>
    <property type="match status" value="1"/>
</dbReference>
<dbReference type="GO" id="GO:0003676">
    <property type="term" value="F:nucleic acid binding"/>
    <property type="evidence" value="ECO:0007669"/>
    <property type="project" value="InterPro"/>
</dbReference>
<dbReference type="PANTHER" id="PTHR47074:SF73">
    <property type="entry name" value="OS04G0448401 PROTEIN"/>
    <property type="match status" value="1"/>
</dbReference>
<evidence type="ECO:0000259" key="1">
    <source>
        <dbReference type="Pfam" id="PF13456"/>
    </source>
</evidence>
<comment type="caution">
    <text evidence="2">The sequence shown here is derived from an EMBL/GenBank/DDBJ whole genome shotgun (WGS) entry which is preliminary data.</text>
</comment>
<name>A0A498HTR8_MALDO</name>
<proteinExistence type="predicted"/>
<protein>
    <recommendedName>
        <fullName evidence="1">RNase H type-1 domain-containing protein</fullName>
    </recommendedName>
</protein>
<dbReference type="InterPro" id="IPR052929">
    <property type="entry name" value="RNase_H-like_EbsB-rel"/>
</dbReference>
<reference evidence="2 3" key="1">
    <citation type="submission" date="2018-10" db="EMBL/GenBank/DDBJ databases">
        <title>A high-quality apple genome assembly.</title>
        <authorList>
            <person name="Hu J."/>
        </authorList>
    </citation>
    <scope>NUCLEOTIDE SEQUENCE [LARGE SCALE GENOMIC DNA]</scope>
    <source>
        <strain evidence="3">cv. HFTH1</strain>
        <tissue evidence="2">Young leaf</tissue>
    </source>
</reference>
<dbReference type="AlphaFoldDB" id="A0A498HTR8"/>
<dbReference type="CDD" id="cd06222">
    <property type="entry name" value="RNase_H_like"/>
    <property type="match status" value="1"/>
</dbReference>
<dbReference type="PANTHER" id="PTHR47074">
    <property type="entry name" value="BNAC02G40300D PROTEIN"/>
    <property type="match status" value="1"/>
</dbReference>
<sequence length="112" mass="12310">MEALAILNGCRFGNSRGLSSVIIESDSLESISCLKDMARNGSWDAFPILVKCFSLGKDFPNCRWSWVPRSANSAADYLASSKCREACDQIWVDRPPSSLVHVLFNDGLPCPP</sequence>
<gene>
    <name evidence="2" type="ORF">DVH24_012561</name>
</gene>
<dbReference type="Proteomes" id="UP000290289">
    <property type="component" value="Chromosome 15"/>
</dbReference>
<dbReference type="InterPro" id="IPR002156">
    <property type="entry name" value="RNaseH_domain"/>
</dbReference>
<evidence type="ECO:0000313" key="3">
    <source>
        <dbReference type="Proteomes" id="UP000290289"/>
    </source>
</evidence>
<dbReference type="InterPro" id="IPR012337">
    <property type="entry name" value="RNaseH-like_sf"/>
</dbReference>
<dbReference type="EMBL" id="RDQH01000341">
    <property type="protein sequence ID" value="RXH72877.1"/>
    <property type="molecule type" value="Genomic_DNA"/>
</dbReference>
<dbReference type="InterPro" id="IPR044730">
    <property type="entry name" value="RNase_H-like_dom_plant"/>
</dbReference>